<dbReference type="InterPro" id="IPR013555">
    <property type="entry name" value="TRP_dom"/>
</dbReference>
<evidence type="ECO:0000313" key="6">
    <source>
        <dbReference type="EnsemblMetazoa" id="XP_030832324"/>
    </source>
</evidence>
<dbReference type="GeneID" id="115920557"/>
<organism evidence="6 7">
    <name type="scientific">Strongylocentrotus purpuratus</name>
    <name type="common">Purple sea urchin</name>
    <dbReference type="NCBI Taxonomy" id="7668"/>
    <lineage>
        <taxon>Eukaryota</taxon>
        <taxon>Metazoa</taxon>
        <taxon>Echinodermata</taxon>
        <taxon>Eleutherozoa</taxon>
        <taxon>Echinozoa</taxon>
        <taxon>Echinoidea</taxon>
        <taxon>Euechinoidea</taxon>
        <taxon>Echinacea</taxon>
        <taxon>Camarodonta</taxon>
        <taxon>Echinidea</taxon>
        <taxon>Strongylocentrotidae</taxon>
        <taxon>Strongylocentrotus</taxon>
    </lineage>
</organism>
<dbReference type="Pfam" id="PF08344">
    <property type="entry name" value="TRP_2"/>
    <property type="match status" value="1"/>
</dbReference>
<evidence type="ECO:0000259" key="5">
    <source>
        <dbReference type="SMART" id="SM01420"/>
    </source>
</evidence>
<dbReference type="InParanoid" id="A0A7M7N7L6"/>
<evidence type="ECO:0000256" key="1">
    <source>
        <dbReference type="ARBA" id="ARBA00022448"/>
    </source>
</evidence>
<proteinExistence type="predicted"/>
<dbReference type="GO" id="GO:0016020">
    <property type="term" value="C:membrane"/>
    <property type="evidence" value="ECO:0007669"/>
    <property type="project" value="InterPro"/>
</dbReference>
<dbReference type="EnsemblMetazoa" id="XM_030976464">
    <property type="protein sequence ID" value="XP_030832324"/>
    <property type="gene ID" value="LOC115920557"/>
</dbReference>
<accession>A0A7M7N7L6</accession>
<sequence length="121" mass="13632">MKQDEADLTGTASTLMTYRAIATDAYLVQAFSDPLDAAFGLGRRLRELADRWEDVSEEVLRILDRVEQFAAGFVGQANYSSEVRTILKFSESESKHPVAKIRAAMKANQKPVSRRKCLFCR</sequence>
<dbReference type="RefSeq" id="XP_030832324.1">
    <property type="nucleotide sequence ID" value="XM_030976464.1"/>
</dbReference>
<dbReference type="Proteomes" id="UP000007110">
    <property type="component" value="Unassembled WGS sequence"/>
</dbReference>
<keyword evidence="1" id="KW-0813">Transport</keyword>
<evidence type="ECO:0000256" key="4">
    <source>
        <dbReference type="ARBA" id="ARBA00023303"/>
    </source>
</evidence>
<protein>
    <recommendedName>
        <fullName evidence="5">Transient receptor ion channel domain-containing protein</fullName>
    </recommendedName>
</protein>
<keyword evidence="2" id="KW-0677">Repeat</keyword>
<dbReference type="PANTHER" id="PTHR10117:SF54">
    <property type="entry name" value="TRANSIENT RECEPTOR POTENTIAL-GAMMA PROTEIN"/>
    <property type="match status" value="1"/>
</dbReference>
<dbReference type="GO" id="GO:0005262">
    <property type="term" value="F:calcium channel activity"/>
    <property type="evidence" value="ECO:0007669"/>
    <property type="project" value="InterPro"/>
</dbReference>
<feature type="domain" description="Transient receptor ion channel" evidence="5">
    <location>
        <begin position="1"/>
        <end position="56"/>
    </location>
</feature>
<dbReference type="PANTHER" id="PTHR10117">
    <property type="entry name" value="TRANSIENT RECEPTOR POTENTIAL CHANNEL"/>
    <property type="match status" value="1"/>
</dbReference>
<evidence type="ECO:0000256" key="2">
    <source>
        <dbReference type="ARBA" id="ARBA00022737"/>
    </source>
</evidence>
<name>A0A7M7N7L6_STRPU</name>
<evidence type="ECO:0000313" key="7">
    <source>
        <dbReference type="Proteomes" id="UP000007110"/>
    </source>
</evidence>
<dbReference type="SMART" id="SM01420">
    <property type="entry name" value="TRP_2"/>
    <property type="match status" value="1"/>
</dbReference>
<keyword evidence="7" id="KW-1185">Reference proteome</keyword>
<evidence type="ECO:0000256" key="3">
    <source>
        <dbReference type="ARBA" id="ARBA00023065"/>
    </source>
</evidence>
<dbReference type="KEGG" id="spu:115920557"/>
<reference evidence="6" key="2">
    <citation type="submission" date="2021-01" db="UniProtKB">
        <authorList>
            <consortium name="EnsemblMetazoa"/>
        </authorList>
    </citation>
    <scope>IDENTIFICATION</scope>
</reference>
<dbReference type="InterPro" id="IPR002153">
    <property type="entry name" value="TRPC_channel"/>
</dbReference>
<keyword evidence="4" id="KW-0407">Ion channel</keyword>
<reference evidence="7" key="1">
    <citation type="submission" date="2015-02" db="EMBL/GenBank/DDBJ databases">
        <title>Genome sequencing for Strongylocentrotus purpuratus.</title>
        <authorList>
            <person name="Murali S."/>
            <person name="Liu Y."/>
            <person name="Vee V."/>
            <person name="English A."/>
            <person name="Wang M."/>
            <person name="Skinner E."/>
            <person name="Han Y."/>
            <person name="Muzny D.M."/>
            <person name="Worley K.C."/>
            <person name="Gibbs R.A."/>
        </authorList>
    </citation>
    <scope>NUCLEOTIDE SEQUENCE</scope>
</reference>
<dbReference type="AlphaFoldDB" id="A0A7M7N7L6"/>
<keyword evidence="3" id="KW-0406">Ion transport</keyword>